<proteinExistence type="inferred from homology"/>
<dbReference type="EMBL" id="CAIIXF020000008">
    <property type="protein sequence ID" value="CAH1793019.1"/>
    <property type="molecule type" value="Genomic_DNA"/>
</dbReference>
<evidence type="ECO:0000313" key="3">
    <source>
        <dbReference type="Proteomes" id="UP000749559"/>
    </source>
</evidence>
<dbReference type="Proteomes" id="UP000749559">
    <property type="component" value="Unassembled WGS sequence"/>
</dbReference>
<evidence type="ECO:0000256" key="1">
    <source>
        <dbReference type="ARBA" id="ARBA00010236"/>
    </source>
</evidence>
<sequence>DQSCDKTESLDATALTRDDGTKRYNSKWRKNEKEHNCSKPSNITCQQLKFSQKALPKTALFSFPGSGNTWLRHLIQQMTGFYTGSIYNDTDLKMNGFPGEDHTGGDVVVTKTHSGQSLMELYDRTIVIIRNPFHAIYACFQYFSKGHVDVISEDTLRQNEAIRVNLTNAINDNRHMCGIKACFPNYLLALKQYRKEKMLIVHYENLKTKLREELLRIRDFLNMTVDQSVIDCALCNSEGYFHRKGKNFNPYTEADMLKIATHIKAMNETLRETCGLSCTFPYSISFL</sequence>
<keyword evidence="3" id="KW-1185">Reference proteome</keyword>
<name>A0A8J1UNM9_OWEFU</name>
<dbReference type="AlphaFoldDB" id="A0A8J1UNM9"/>
<dbReference type="Gene3D" id="3.40.50.300">
    <property type="entry name" value="P-loop containing nucleotide triphosphate hydrolases"/>
    <property type="match status" value="1"/>
</dbReference>
<dbReference type="Pfam" id="PF00685">
    <property type="entry name" value="Sulfotransfer_1"/>
    <property type="match status" value="1"/>
</dbReference>
<dbReference type="SUPFAM" id="SSF52540">
    <property type="entry name" value="P-loop containing nucleoside triphosphate hydrolases"/>
    <property type="match status" value="1"/>
</dbReference>
<accession>A0A8J1UNM9</accession>
<dbReference type="OrthoDB" id="5985073at2759"/>
<comment type="similarity">
    <text evidence="1">Belongs to the WSCD family.</text>
</comment>
<dbReference type="PANTHER" id="PTHR45964">
    <property type="entry name" value="WSCD FAMILY MEMBER CG9164"/>
    <property type="match status" value="1"/>
</dbReference>
<reference evidence="2" key="1">
    <citation type="submission" date="2022-03" db="EMBL/GenBank/DDBJ databases">
        <authorList>
            <person name="Martin C."/>
        </authorList>
    </citation>
    <scope>NUCLEOTIDE SEQUENCE</scope>
</reference>
<feature type="non-terminal residue" evidence="2">
    <location>
        <position position="1"/>
    </location>
</feature>
<dbReference type="InterPro" id="IPR027417">
    <property type="entry name" value="P-loop_NTPase"/>
</dbReference>
<evidence type="ECO:0000313" key="2">
    <source>
        <dbReference type="EMBL" id="CAH1793019.1"/>
    </source>
</evidence>
<dbReference type="InterPro" id="IPR051589">
    <property type="entry name" value="Sialate-O-sulfotransferase"/>
</dbReference>
<protein>
    <submittedName>
        <fullName evidence="2">Uncharacterized protein</fullName>
    </submittedName>
</protein>
<organism evidence="2 3">
    <name type="scientific">Owenia fusiformis</name>
    <name type="common">Polychaete worm</name>
    <dbReference type="NCBI Taxonomy" id="6347"/>
    <lineage>
        <taxon>Eukaryota</taxon>
        <taxon>Metazoa</taxon>
        <taxon>Spiralia</taxon>
        <taxon>Lophotrochozoa</taxon>
        <taxon>Annelida</taxon>
        <taxon>Polychaeta</taxon>
        <taxon>Sedentaria</taxon>
        <taxon>Canalipalpata</taxon>
        <taxon>Sabellida</taxon>
        <taxon>Oweniida</taxon>
        <taxon>Oweniidae</taxon>
        <taxon>Owenia</taxon>
    </lineage>
</organism>
<gene>
    <name evidence="2" type="ORF">OFUS_LOCUS17922</name>
</gene>
<dbReference type="PANTHER" id="PTHR45964:SF5">
    <property type="entry name" value="WSCD FAMILY MEMBER CG9164"/>
    <property type="match status" value="1"/>
</dbReference>
<dbReference type="InterPro" id="IPR000863">
    <property type="entry name" value="Sulfotransferase_dom"/>
</dbReference>
<comment type="caution">
    <text evidence="2">The sequence shown here is derived from an EMBL/GenBank/DDBJ whole genome shotgun (WGS) entry which is preliminary data.</text>
</comment>
<dbReference type="GO" id="GO:0008146">
    <property type="term" value="F:sulfotransferase activity"/>
    <property type="evidence" value="ECO:0007669"/>
    <property type="project" value="InterPro"/>
</dbReference>